<feature type="domain" description="CRIB" evidence="2">
    <location>
        <begin position="27"/>
        <end position="40"/>
    </location>
</feature>
<dbReference type="Proteomes" id="UP000002051">
    <property type="component" value="Unassembled WGS sequence"/>
</dbReference>
<organism evidence="3 6">
    <name type="scientific">Medicago truncatula</name>
    <name type="common">Barrel medic</name>
    <name type="synonym">Medicago tribuloides</name>
    <dbReference type="NCBI Taxonomy" id="3880"/>
    <lineage>
        <taxon>Eukaryota</taxon>
        <taxon>Viridiplantae</taxon>
        <taxon>Streptophyta</taxon>
        <taxon>Embryophyta</taxon>
        <taxon>Tracheophyta</taxon>
        <taxon>Spermatophyta</taxon>
        <taxon>Magnoliopsida</taxon>
        <taxon>eudicotyledons</taxon>
        <taxon>Gunneridae</taxon>
        <taxon>Pentapetalae</taxon>
        <taxon>rosids</taxon>
        <taxon>fabids</taxon>
        <taxon>Fabales</taxon>
        <taxon>Fabaceae</taxon>
        <taxon>Papilionoideae</taxon>
        <taxon>50 kb inversion clade</taxon>
        <taxon>NPAAA clade</taxon>
        <taxon>Hologalegina</taxon>
        <taxon>IRL clade</taxon>
        <taxon>Trifolieae</taxon>
        <taxon>Medicago</taxon>
    </lineage>
</organism>
<reference evidence="5" key="3">
    <citation type="submission" date="2015-04" db="UniProtKB">
        <authorList>
            <consortium name="EnsemblPlants"/>
        </authorList>
    </citation>
    <scope>IDENTIFICATION</scope>
    <source>
        <strain evidence="5">cv. Jemalong A17</strain>
    </source>
</reference>
<dbReference type="OMA" id="ASDMQPK"/>
<evidence type="ECO:0000256" key="1">
    <source>
        <dbReference type="SAM" id="MobiDB-lite"/>
    </source>
</evidence>
<dbReference type="PANTHER" id="PTHR46325">
    <property type="entry name" value="CRIB DOMAIN-CONTAINING PROTEIN RIC8"/>
    <property type="match status" value="1"/>
</dbReference>
<protein>
    <submittedName>
        <fullName evidence="3">P21-Rho-binding domain protein</fullName>
    </submittedName>
    <submittedName>
        <fullName evidence="4">Putative CRIB domain-containing protein</fullName>
    </submittedName>
</protein>
<dbReference type="InterPro" id="IPR000095">
    <property type="entry name" value="CRIB_dom"/>
</dbReference>
<evidence type="ECO:0000313" key="3">
    <source>
        <dbReference type="EMBL" id="KEH41080.1"/>
    </source>
</evidence>
<dbReference type="EMBL" id="CM001217">
    <property type="protein sequence ID" value="KEH41080.1"/>
    <property type="molecule type" value="Genomic_DNA"/>
</dbReference>
<proteinExistence type="predicted"/>
<reference evidence="3 6" key="2">
    <citation type="journal article" date="2014" name="BMC Genomics">
        <title>An improved genome release (version Mt4.0) for the model legume Medicago truncatula.</title>
        <authorList>
            <person name="Tang H."/>
            <person name="Krishnakumar V."/>
            <person name="Bidwell S."/>
            <person name="Rosen B."/>
            <person name="Chan A."/>
            <person name="Zhou S."/>
            <person name="Gentzbittel L."/>
            <person name="Childs K.L."/>
            <person name="Yandell M."/>
            <person name="Gundlach H."/>
            <person name="Mayer K.F."/>
            <person name="Schwartz D.C."/>
            <person name="Town C.D."/>
        </authorList>
    </citation>
    <scope>GENOME REANNOTATION</scope>
    <source>
        <strain evidence="3">A17</strain>
        <strain evidence="5 6">cv. Jemalong A17</strain>
    </source>
</reference>
<reference evidence="4" key="4">
    <citation type="journal article" date="2018" name="Nat. Plants">
        <title>Whole-genome landscape of Medicago truncatula symbiotic genes.</title>
        <authorList>
            <person name="Pecrix Y."/>
            <person name="Gamas P."/>
            <person name="Carrere S."/>
        </authorList>
    </citation>
    <scope>NUCLEOTIDE SEQUENCE</scope>
    <source>
        <tissue evidence="4">Leaves</tissue>
    </source>
</reference>
<evidence type="ECO:0000313" key="5">
    <source>
        <dbReference type="EnsemblPlants" id="KEH41080"/>
    </source>
</evidence>
<feature type="region of interest" description="Disordered" evidence="1">
    <location>
        <begin position="36"/>
        <end position="206"/>
    </location>
</feature>
<dbReference type="Proteomes" id="UP000265566">
    <property type="component" value="Chromosome 1"/>
</dbReference>
<dbReference type="CDD" id="cd00132">
    <property type="entry name" value="CRIB"/>
    <property type="match status" value="1"/>
</dbReference>
<dbReference type="AlphaFoldDB" id="A0A072VSH0"/>
<sequence>MSSVKGLLKGLRYISNIFDEKEDEIQIGFPTDVKHVAHIGSDDPSANAPSWMNEYKSTNPPGGAEKPTQPTEERKSKSSKPKEKSSKIRHLIPKSRHESIDNETNTTTKKNTRRQQRSSDPTADSSTHDSSAGSRHRRHRRGSDSVPPDAPQPGTKTHRRKPKNSEDGGSVRKPNSRKSSKGDSLTDISLSDFGSGSLAETENGPN</sequence>
<dbReference type="PROSITE" id="PS50108">
    <property type="entry name" value="CRIB"/>
    <property type="match status" value="1"/>
</dbReference>
<feature type="compositionally biased region" description="Polar residues" evidence="1">
    <location>
        <begin position="182"/>
        <end position="206"/>
    </location>
</feature>
<dbReference type="PANTHER" id="PTHR46325:SF23">
    <property type="entry name" value="P21-RHO-BINDING DOMAIN PROTEIN"/>
    <property type="match status" value="1"/>
</dbReference>
<keyword evidence="6" id="KW-1185">Reference proteome</keyword>
<gene>
    <name evidence="3" type="ordered locus">MTR_1g041515</name>
    <name evidence="4" type="ORF">MtrunA17_Chr1g0166511</name>
</gene>
<name>A0A072VSH0_MEDTR</name>
<evidence type="ECO:0000259" key="2">
    <source>
        <dbReference type="PROSITE" id="PS50108"/>
    </source>
</evidence>
<dbReference type="SMART" id="SM00285">
    <property type="entry name" value="PBD"/>
    <property type="match status" value="1"/>
</dbReference>
<dbReference type="HOGENOM" id="CLU_1339575_0_0_1"/>
<feature type="compositionally biased region" description="Basic and acidic residues" evidence="1">
    <location>
        <begin position="71"/>
        <end position="86"/>
    </location>
</feature>
<dbReference type="EMBL" id="PSQE01000001">
    <property type="protein sequence ID" value="RHN78520.1"/>
    <property type="molecule type" value="Genomic_DNA"/>
</dbReference>
<reference evidence="3 6" key="1">
    <citation type="journal article" date="2011" name="Nature">
        <title>The Medicago genome provides insight into the evolution of rhizobial symbioses.</title>
        <authorList>
            <person name="Young N.D."/>
            <person name="Debelle F."/>
            <person name="Oldroyd G.E."/>
            <person name="Geurts R."/>
            <person name="Cannon S.B."/>
            <person name="Udvardi M.K."/>
            <person name="Benedito V.A."/>
            <person name="Mayer K.F."/>
            <person name="Gouzy J."/>
            <person name="Schoof H."/>
            <person name="Van de Peer Y."/>
            <person name="Proost S."/>
            <person name="Cook D.R."/>
            <person name="Meyers B.C."/>
            <person name="Spannagl M."/>
            <person name="Cheung F."/>
            <person name="De Mita S."/>
            <person name="Krishnakumar V."/>
            <person name="Gundlach H."/>
            <person name="Zhou S."/>
            <person name="Mudge J."/>
            <person name="Bharti A.K."/>
            <person name="Murray J.D."/>
            <person name="Naoumkina M.A."/>
            <person name="Rosen B."/>
            <person name="Silverstein K.A."/>
            <person name="Tang H."/>
            <person name="Rombauts S."/>
            <person name="Zhao P.X."/>
            <person name="Zhou P."/>
            <person name="Barbe V."/>
            <person name="Bardou P."/>
            <person name="Bechner M."/>
            <person name="Bellec A."/>
            <person name="Berger A."/>
            <person name="Berges H."/>
            <person name="Bidwell S."/>
            <person name="Bisseling T."/>
            <person name="Choisne N."/>
            <person name="Couloux A."/>
            <person name="Denny R."/>
            <person name="Deshpande S."/>
            <person name="Dai X."/>
            <person name="Doyle J.J."/>
            <person name="Dudez A.M."/>
            <person name="Farmer A.D."/>
            <person name="Fouteau S."/>
            <person name="Franken C."/>
            <person name="Gibelin C."/>
            <person name="Gish J."/>
            <person name="Goldstein S."/>
            <person name="Gonzalez A.J."/>
            <person name="Green P.J."/>
            <person name="Hallab A."/>
            <person name="Hartog M."/>
            <person name="Hua A."/>
            <person name="Humphray S.J."/>
            <person name="Jeong D.H."/>
            <person name="Jing Y."/>
            <person name="Jocker A."/>
            <person name="Kenton S.M."/>
            <person name="Kim D.J."/>
            <person name="Klee K."/>
            <person name="Lai H."/>
            <person name="Lang C."/>
            <person name="Lin S."/>
            <person name="Macmil S.L."/>
            <person name="Magdelenat G."/>
            <person name="Matthews L."/>
            <person name="McCorrison J."/>
            <person name="Monaghan E.L."/>
            <person name="Mun J.H."/>
            <person name="Najar F.Z."/>
            <person name="Nicholson C."/>
            <person name="Noirot C."/>
            <person name="O'Bleness M."/>
            <person name="Paule C.R."/>
            <person name="Poulain J."/>
            <person name="Prion F."/>
            <person name="Qin B."/>
            <person name="Qu C."/>
            <person name="Retzel E.F."/>
            <person name="Riddle C."/>
            <person name="Sallet E."/>
            <person name="Samain S."/>
            <person name="Samson N."/>
            <person name="Sanders I."/>
            <person name="Saurat O."/>
            <person name="Scarpelli C."/>
            <person name="Schiex T."/>
            <person name="Segurens B."/>
            <person name="Severin A.J."/>
            <person name="Sherrier D.J."/>
            <person name="Shi R."/>
            <person name="Sims S."/>
            <person name="Singer S.R."/>
            <person name="Sinharoy S."/>
            <person name="Sterck L."/>
            <person name="Viollet A."/>
            <person name="Wang B.B."/>
            <person name="Wang K."/>
            <person name="Wang M."/>
            <person name="Wang X."/>
            <person name="Warfsmann J."/>
            <person name="Weissenbach J."/>
            <person name="White D.D."/>
            <person name="White J.D."/>
            <person name="Wiley G.B."/>
            <person name="Wincker P."/>
            <person name="Xing Y."/>
            <person name="Yang L."/>
            <person name="Yao Z."/>
            <person name="Ying F."/>
            <person name="Zhai J."/>
            <person name="Zhou L."/>
            <person name="Zuber A."/>
            <person name="Denarie J."/>
            <person name="Dixon R.A."/>
            <person name="May G.D."/>
            <person name="Schwartz D.C."/>
            <person name="Rogers J."/>
            <person name="Quetier F."/>
            <person name="Town C.D."/>
            <person name="Roe B.A."/>
        </authorList>
    </citation>
    <scope>NUCLEOTIDE SEQUENCE [LARGE SCALE GENOMIC DNA]</scope>
    <source>
        <strain evidence="3">A17</strain>
        <strain evidence="5 6">cv. Jemalong A17</strain>
    </source>
</reference>
<evidence type="ECO:0000313" key="6">
    <source>
        <dbReference type="Proteomes" id="UP000002051"/>
    </source>
</evidence>
<feature type="compositionally biased region" description="Polar residues" evidence="1">
    <location>
        <begin position="47"/>
        <end position="60"/>
    </location>
</feature>
<accession>A0A072VSH0</accession>
<dbReference type="eggNOG" id="ENOG502S3JH">
    <property type="taxonomic scope" value="Eukaryota"/>
</dbReference>
<evidence type="ECO:0000313" key="4">
    <source>
        <dbReference type="EMBL" id="RHN78520.1"/>
    </source>
</evidence>
<dbReference type="STRING" id="3880.A0A072VSH0"/>
<dbReference type="PaxDb" id="3880-AES66715"/>
<dbReference type="Gramene" id="rna2097">
    <property type="protein sequence ID" value="RHN78520.1"/>
    <property type="gene ID" value="gene2097"/>
</dbReference>
<dbReference type="EnsemblPlants" id="KEH41080">
    <property type="protein sequence ID" value="KEH41080"/>
    <property type="gene ID" value="MTR_1g041515"/>
</dbReference>